<dbReference type="EMBL" id="JAKELL010000007">
    <property type="protein sequence ID" value="KAH8997477.1"/>
    <property type="molecule type" value="Genomic_DNA"/>
</dbReference>
<evidence type="ECO:0000256" key="1">
    <source>
        <dbReference type="ARBA" id="ARBA00008175"/>
    </source>
</evidence>
<feature type="domain" description="SGTA homodimerisation" evidence="6">
    <location>
        <begin position="5"/>
        <end position="70"/>
    </location>
</feature>
<feature type="compositionally biased region" description="Low complexity" evidence="5">
    <location>
        <begin position="222"/>
        <end position="242"/>
    </location>
</feature>
<comment type="caution">
    <text evidence="7">The sequence shown here is derived from an EMBL/GenBank/DDBJ whole genome shotgun (WGS) entry which is preliminary data.</text>
</comment>
<feature type="repeat" description="TPR" evidence="4">
    <location>
        <begin position="104"/>
        <end position="137"/>
    </location>
</feature>
<organism evidence="7 8">
    <name type="scientific">Lactarius akahatsu</name>
    <dbReference type="NCBI Taxonomy" id="416441"/>
    <lineage>
        <taxon>Eukaryota</taxon>
        <taxon>Fungi</taxon>
        <taxon>Dikarya</taxon>
        <taxon>Basidiomycota</taxon>
        <taxon>Agaricomycotina</taxon>
        <taxon>Agaricomycetes</taxon>
        <taxon>Russulales</taxon>
        <taxon>Russulaceae</taxon>
        <taxon>Lactarius</taxon>
    </lineage>
</organism>
<evidence type="ECO:0000256" key="2">
    <source>
        <dbReference type="ARBA" id="ARBA00022737"/>
    </source>
</evidence>
<dbReference type="GO" id="GO:0060090">
    <property type="term" value="F:molecular adaptor activity"/>
    <property type="evidence" value="ECO:0007669"/>
    <property type="project" value="TreeGrafter"/>
</dbReference>
<keyword evidence="2" id="KW-0677">Repeat</keyword>
<dbReference type="InterPro" id="IPR013105">
    <property type="entry name" value="TPR_2"/>
</dbReference>
<sequence length="322" mass="34111">MSEKQQRLVLSIIDFLNQSINDGTIREEDKESLEVAVQCIGEAFGINPADKQQANRLSVKPATLQSIFEVYLKTKDKIGSAAQPAANTAPAASTSPSAEDKATAEKHKQEGNARMNGKQYEEAIDAYTKAIELDPSNPVYFSNRAAAHSSKSDHLSAVVDAEKAIELDPKFVRGYSRLGHAHYCIGDYSGAAAAYRRGLDLEPNNVAMKTGLQNCEARIASDGDAAPPRAASSSNSPPRAGAGPSGAGAGGMPDIASMMNNPAMMEMAQQMMANGGLERLMSNPAVANMMGRMNGGGGMPSMDELMADPELRNLASQFAGRQ</sequence>
<feature type="region of interest" description="Disordered" evidence="5">
    <location>
        <begin position="222"/>
        <end position="255"/>
    </location>
</feature>
<dbReference type="SUPFAM" id="SSF48452">
    <property type="entry name" value="TPR-like"/>
    <property type="match status" value="1"/>
</dbReference>
<gene>
    <name evidence="7" type="ORF">EDB92DRAFT_1839980</name>
</gene>
<evidence type="ECO:0000256" key="4">
    <source>
        <dbReference type="PROSITE-ProRule" id="PRU00339"/>
    </source>
</evidence>
<dbReference type="Pfam" id="PF16546">
    <property type="entry name" value="SGTA_dimer"/>
    <property type="match status" value="1"/>
</dbReference>
<dbReference type="Proteomes" id="UP001201163">
    <property type="component" value="Unassembled WGS sequence"/>
</dbReference>
<dbReference type="InterPro" id="IPR011990">
    <property type="entry name" value="TPR-like_helical_dom_sf"/>
</dbReference>
<dbReference type="PROSITE" id="PS50293">
    <property type="entry name" value="TPR_REGION"/>
    <property type="match status" value="1"/>
</dbReference>
<dbReference type="Gene3D" id="1.25.40.10">
    <property type="entry name" value="Tetratricopeptide repeat domain"/>
    <property type="match status" value="1"/>
</dbReference>
<keyword evidence="8" id="KW-1185">Reference proteome</keyword>
<name>A0AAD4LR48_9AGAM</name>
<proteinExistence type="inferred from homology"/>
<evidence type="ECO:0000313" key="8">
    <source>
        <dbReference type="Proteomes" id="UP001201163"/>
    </source>
</evidence>
<dbReference type="InterPro" id="IPR019734">
    <property type="entry name" value="TPR_rpt"/>
</dbReference>
<reference evidence="7" key="1">
    <citation type="submission" date="2022-01" db="EMBL/GenBank/DDBJ databases">
        <title>Comparative genomics reveals a dynamic genome evolution in the ectomycorrhizal milk-cap (Lactarius) mushrooms.</title>
        <authorList>
            <consortium name="DOE Joint Genome Institute"/>
            <person name="Lebreton A."/>
            <person name="Tang N."/>
            <person name="Kuo A."/>
            <person name="LaButti K."/>
            <person name="Drula E."/>
            <person name="Barry K."/>
            <person name="Clum A."/>
            <person name="Lipzen A."/>
            <person name="Mousain D."/>
            <person name="Ng V."/>
            <person name="Wang R."/>
            <person name="Wang X."/>
            <person name="Dai Y."/>
            <person name="Henrissat B."/>
            <person name="Grigoriev I.V."/>
            <person name="Guerin-Laguette A."/>
            <person name="Yu F."/>
            <person name="Martin F.M."/>
        </authorList>
    </citation>
    <scope>NUCLEOTIDE SEQUENCE</scope>
    <source>
        <strain evidence="7">QP</strain>
    </source>
</reference>
<accession>A0AAD4LR48</accession>
<dbReference type="PROSITE" id="PS50005">
    <property type="entry name" value="TPR"/>
    <property type="match status" value="2"/>
</dbReference>
<dbReference type="PANTHER" id="PTHR45831">
    <property type="entry name" value="LD24721P"/>
    <property type="match status" value="1"/>
</dbReference>
<evidence type="ECO:0000256" key="5">
    <source>
        <dbReference type="SAM" id="MobiDB-lite"/>
    </source>
</evidence>
<dbReference type="FunFam" id="1.20.5.420:FF:000005">
    <property type="entry name" value="Hsc70 cochaperone (SGT), putative"/>
    <property type="match status" value="1"/>
</dbReference>
<feature type="compositionally biased region" description="Low complexity" evidence="5">
    <location>
        <begin position="82"/>
        <end position="97"/>
    </location>
</feature>
<feature type="repeat" description="TPR" evidence="4">
    <location>
        <begin position="172"/>
        <end position="205"/>
    </location>
</feature>
<dbReference type="Pfam" id="PF07719">
    <property type="entry name" value="TPR_2"/>
    <property type="match status" value="1"/>
</dbReference>
<dbReference type="GO" id="GO:0072380">
    <property type="term" value="C:TRC complex"/>
    <property type="evidence" value="ECO:0007669"/>
    <property type="project" value="TreeGrafter"/>
</dbReference>
<dbReference type="FunFam" id="1.25.40.10:FF:000207">
    <property type="entry name" value="Small glutamine-rich tetratricopeptide repeat-containing protein"/>
    <property type="match status" value="1"/>
</dbReference>
<dbReference type="Gene3D" id="1.10.260.100">
    <property type="match status" value="1"/>
</dbReference>
<dbReference type="GO" id="GO:0006620">
    <property type="term" value="P:post-translational protein targeting to endoplasmic reticulum membrane"/>
    <property type="evidence" value="ECO:0007669"/>
    <property type="project" value="TreeGrafter"/>
</dbReference>
<evidence type="ECO:0000259" key="6">
    <source>
        <dbReference type="Pfam" id="PF16546"/>
    </source>
</evidence>
<comment type="similarity">
    <text evidence="1">Belongs to the SGT family.</text>
</comment>
<dbReference type="AlphaFoldDB" id="A0AAD4LR48"/>
<dbReference type="GO" id="GO:0016020">
    <property type="term" value="C:membrane"/>
    <property type="evidence" value="ECO:0007669"/>
    <property type="project" value="TreeGrafter"/>
</dbReference>
<feature type="compositionally biased region" description="Basic and acidic residues" evidence="5">
    <location>
        <begin position="98"/>
        <end position="111"/>
    </location>
</feature>
<dbReference type="Pfam" id="PF13414">
    <property type="entry name" value="TPR_11"/>
    <property type="match status" value="1"/>
</dbReference>
<dbReference type="PANTHER" id="PTHR45831:SF2">
    <property type="entry name" value="LD24721P"/>
    <property type="match status" value="1"/>
</dbReference>
<feature type="region of interest" description="Disordered" evidence="5">
    <location>
        <begin position="82"/>
        <end position="118"/>
    </location>
</feature>
<dbReference type="Gene3D" id="1.20.5.420">
    <property type="entry name" value="Immunoglobulin FC, subunit C"/>
    <property type="match status" value="1"/>
</dbReference>
<dbReference type="InterPro" id="IPR047150">
    <property type="entry name" value="SGT"/>
</dbReference>
<protein>
    <submittedName>
        <fullName evidence="7">Stress-induced protein STI1</fullName>
    </submittedName>
</protein>
<evidence type="ECO:0000313" key="7">
    <source>
        <dbReference type="EMBL" id="KAH8997477.1"/>
    </source>
</evidence>
<keyword evidence="3 4" id="KW-0802">TPR repeat</keyword>
<dbReference type="SMART" id="SM00028">
    <property type="entry name" value="TPR"/>
    <property type="match status" value="3"/>
</dbReference>
<dbReference type="InterPro" id="IPR032374">
    <property type="entry name" value="SGTA_dimer"/>
</dbReference>
<evidence type="ECO:0000256" key="3">
    <source>
        <dbReference type="ARBA" id="ARBA00022803"/>
    </source>
</evidence>